<evidence type="ECO:0000313" key="2">
    <source>
        <dbReference type="EMBL" id="MBD2775597.1"/>
    </source>
</evidence>
<protein>
    <submittedName>
        <fullName evidence="2">Uncharacterized protein</fullName>
    </submittedName>
</protein>
<keyword evidence="1" id="KW-0732">Signal</keyword>
<keyword evidence="3" id="KW-1185">Reference proteome</keyword>
<gene>
    <name evidence="2" type="ORF">ICL16_26955</name>
</gene>
<feature type="signal peptide" evidence="1">
    <location>
        <begin position="1"/>
        <end position="24"/>
    </location>
</feature>
<sequence length="152" mass="15770">MRLVIKQKLLSLLLLLTNMQPAVAQPSITVSANSNNSNLNLAGEGNTLEYIVKVATLALSEFGANGFTLTVSLGNSGNLAKADGKTPIPFQVTTVPGGSNPPGVTAFSTPSGNNYTVSSNLASLDLYIKYKPAALQDPGNYGSSLNLDVVDN</sequence>
<evidence type="ECO:0000256" key="1">
    <source>
        <dbReference type="SAM" id="SignalP"/>
    </source>
</evidence>
<evidence type="ECO:0000313" key="3">
    <source>
        <dbReference type="Proteomes" id="UP000629098"/>
    </source>
</evidence>
<dbReference type="RefSeq" id="WP_190834220.1">
    <property type="nucleotide sequence ID" value="NZ_CAWPPI010000083.1"/>
</dbReference>
<accession>A0A8J6XS54</accession>
<organism evidence="2 3">
    <name type="scientific">Iningainema tapete BLCC-T55</name>
    <dbReference type="NCBI Taxonomy" id="2748662"/>
    <lineage>
        <taxon>Bacteria</taxon>
        <taxon>Bacillati</taxon>
        <taxon>Cyanobacteriota</taxon>
        <taxon>Cyanophyceae</taxon>
        <taxon>Nostocales</taxon>
        <taxon>Scytonemataceae</taxon>
        <taxon>Iningainema tapete</taxon>
    </lineage>
</organism>
<dbReference type="EMBL" id="JACXAE010000083">
    <property type="protein sequence ID" value="MBD2775597.1"/>
    <property type="molecule type" value="Genomic_DNA"/>
</dbReference>
<dbReference type="Proteomes" id="UP000629098">
    <property type="component" value="Unassembled WGS sequence"/>
</dbReference>
<comment type="caution">
    <text evidence="2">The sequence shown here is derived from an EMBL/GenBank/DDBJ whole genome shotgun (WGS) entry which is preliminary data.</text>
</comment>
<proteinExistence type="predicted"/>
<name>A0A8J6XS54_9CYAN</name>
<dbReference type="AlphaFoldDB" id="A0A8J6XS54"/>
<reference evidence="2" key="1">
    <citation type="submission" date="2020-09" db="EMBL/GenBank/DDBJ databases">
        <title>Iningainema tapete sp. nov. (Scytonemataceae, Cyanobacteria) from greenhouses in central Florida (USA) produces two types of nodularin with biosynthetic potential for microcystin-LR and anabaenopeptins.</title>
        <authorList>
            <person name="Berthold D.E."/>
            <person name="Lefler F.W."/>
            <person name="Huang I.-S."/>
            <person name="Abdulla H."/>
            <person name="Zimba P.V."/>
            <person name="Laughinghouse H.D. IV."/>
        </authorList>
    </citation>
    <scope>NUCLEOTIDE SEQUENCE</scope>
    <source>
        <strain evidence="2">BLCCT55</strain>
    </source>
</reference>
<feature type="chain" id="PRO_5035258712" evidence="1">
    <location>
        <begin position="25"/>
        <end position="152"/>
    </location>
</feature>